<dbReference type="OrthoDB" id="3260936at2"/>
<dbReference type="Proteomes" id="UP000013015">
    <property type="component" value="Unassembled WGS sequence"/>
</dbReference>
<proteinExistence type="predicted"/>
<dbReference type="PATRIC" id="fig|888050.3.peg.1733"/>
<feature type="compositionally biased region" description="Basic and acidic residues" evidence="1">
    <location>
        <begin position="621"/>
        <end position="631"/>
    </location>
</feature>
<dbReference type="HOGENOM" id="CLU_393125_0_0_11"/>
<dbReference type="Gene3D" id="1.10.30.50">
    <property type="match status" value="1"/>
</dbReference>
<protein>
    <recommendedName>
        <fullName evidence="2">HNH nuclease domain-containing protein</fullName>
    </recommendedName>
</protein>
<comment type="caution">
    <text evidence="3">The sequence shown here is derived from an EMBL/GenBank/DDBJ whole genome shotgun (WGS) entry which is preliminary data.</text>
</comment>
<dbReference type="eggNOG" id="COG1403">
    <property type="taxonomic scope" value="Bacteria"/>
</dbReference>
<feature type="compositionally biased region" description="Low complexity" evidence="1">
    <location>
        <begin position="329"/>
        <end position="339"/>
    </location>
</feature>
<dbReference type="CDD" id="cd00085">
    <property type="entry name" value="HNHc"/>
    <property type="match status" value="1"/>
</dbReference>
<dbReference type="STRING" id="888050.HMPREF9004_1805"/>
<feature type="region of interest" description="Disordered" evidence="1">
    <location>
        <begin position="587"/>
        <end position="640"/>
    </location>
</feature>
<evidence type="ECO:0000256" key="1">
    <source>
        <dbReference type="SAM" id="MobiDB-lite"/>
    </source>
</evidence>
<name>N6X1Y9_9ACTO</name>
<dbReference type="InterPro" id="IPR003615">
    <property type="entry name" value="HNH_nuc"/>
</dbReference>
<dbReference type="EMBL" id="AQHZ01000026">
    <property type="protein sequence ID" value="ENO17457.1"/>
    <property type="molecule type" value="Genomic_DNA"/>
</dbReference>
<evidence type="ECO:0000259" key="2">
    <source>
        <dbReference type="SMART" id="SM00507"/>
    </source>
</evidence>
<reference evidence="3 4" key="1">
    <citation type="submission" date="2013-03" db="EMBL/GenBank/DDBJ databases">
        <title>Reference genome for the Human Microbiome Project.</title>
        <authorList>
            <person name="Aqrawi P."/>
            <person name="Ayvaz T."/>
            <person name="Bess C."/>
            <person name="Blankenburg K."/>
            <person name="Coyle M."/>
            <person name="Deng J."/>
            <person name="Forbes L."/>
            <person name="Fowler G."/>
            <person name="Francisco L."/>
            <person name="Fu Q."/>
            <person name="Gibbs R."/>
            <person name="Gross S."/>
            <person name="Gubbala S."/>
            <person name="Hale W."/>
            <person name="Hemphill L."/>
            <person name="Highlander S."/>
            <person name="Hirani K."/>
            <person name="Jackson L."/>
            <person name="Jakkamsetti A."/>
            <person name="Javaid M."/>
            <person name="Jayaseelan J.C."/>
            <person name="Jiang H."/>
            <person name="Joshi V."/>
            <person name="Korchina V."/>
            <person name="Kovar C."/>
            <person name="Lara F."/>
            <person name="Lee S."/>
            <person name="Liu Y."/>
            <person name="Mata R."/>
            <person name="Mathew T."/>
            <person name="Munidasa M."/>
            <person name="Muzny D."/>
            <person name="Nazareth L."/>
            <person name="Ngo R."/>
            <person name="Nguyen L."/>
            <person name="Nguyen N."/>
            <person name="Okwuonu G."/>
            <person name="Ongeri F."/>
            <person name="Palculict T."/>
            <person name="Patil S."/>
            <person name="Petrosino J."/>
            <person name="Pham C."/>
            <person name="Pham P."/>
            <person name="Pu L.-L."/>
            <person name="Qin X."/>
            <person name="Qu J."/>
            <person name="Reid J."/>
            <person name="Ross M."/>
            <person name="Ruth R."/>
            <person name="Saada N."/>
            <person name="San Lucas F."/>
            <person name="Santibanez J."/>
            <person name="Shang Y."/>
            <person name="Simmons D."/>
            <person name="Song X.-Z."/>
            <person name="Tang L.-Y."/>
            <person name="Thornton R."/>
            <person name="Warren J."/>
            <person name="Weissenberger G."/>
            <person name="Wilczek-Boney K."/>
            <person name="Worley K."/>
            <person name="Youmans B."/>
            <person name="Zhang J."/>
            <person name="Zhang L."/>
            <person name="Zhao Z."/>
            <person name="Zhou C."/>
            <person name="Zhu D."/>
            <person name="Zhu Y."/>
        </authorList>
    </citation>
    <scope>NUCLEOTIDE SEQUENCE [LARGE SCALE GENOMIC DNA]</scope>
    <source>
        <strain evidence="3 4">F0333</strain>
    </source>
</reference>
<keyword evidence="4" id="KW-1185">Reference proteome</keyword>
<dbReference type="AlphaFoldDB" id="N6X1Y9"/>
<dbReference type="InterPro" id="IPR003870">
    <property type="entry name" value="DUF222"/>
</dbReference>
<feature type="region of interest" description="Disordered" evidence="1">
    <location>
        <begin position="308"/>
        <end position="361"/>
    </location>
</feature>
<sequence length="701" mass="74732">MSEGTRIHSLGQSVQHIRASISEILQNNGTADLDDNLLVDLTRIIESLGSVVDAARCATASELKARCQATNLDGRLDLRLGARSPHDLLTRLTGASSASISRRFKAGIDMFAPKSLSGEPLPGTCPLVRAAREAGVIGQDTADAILTSMTPLARGHVLADVAERAILASALGITPPSADEVPDLSVEELHNLADHDPLLERQILPADTVRQVAALWAQALDPDGTLPKEVDAKSKRTFTLTPTKDGLVKVNGYLLPEVGAQLRTLLDAVTNPRVSDTAFLDSSSSIGGDIESSEGLMEFTGSDSTVVHSTEAEADSGSNSDENRHASSDDSSGMTDSSTPLDVSGLDVSGTDQHPNARRSGPQILHDAFASLLFKAATLPSMPLLGGAPPTLVVTMNEEDLENPRGTATLNNAPAGKWQHAAATIPSNVALSLSCDAVIERVHSNSTGKILSLDTSARVFTPQQRRAIAARDGGCIIPGCTVGPTWCEVHHVHEHAAGGPTHTDNGVLLCWYHHRFLDTLTWQIRMNDGVPEVKAPPFLGKTNKWIPAQSSRTRQLSRARRLLASHEKALLQERAALKTKAIPKTAKLQTDVAGSQKKSRSQSISPPHLDASPETPSTFRAELRPAPRPEGAKGGMTYPRAKGGIATADGFIARGAHPSEETHLLELPSTTMPEWARHFSRRELASLPRRGPFEVICPKAV</sequence>
<gene>
    <name evidence="3" type="ORF">HMPREF9004_1805</name>
</gene>
<dbReference type="RefSeq" id="WP_005964696.1">
    <property type="nucleotide sequence ID" value="NZ_CP040505.1"/>
</dbReference>
<accession>N6X1Y9</accession>
<evidence type="ECO:0000313" key="3">
    <source>
        <dbReference type="EMBL" id="ENO17457.1"/>
    </source>
</evidence>
<dbReference type="SMART" id="SM00507">
    <property type="entry name" value="HNHc"/>
    <property type="match status" value="1"/>
</dbReference>
<feature type="domain" description="HNH nuclease" evidence="2">
    <location>
        <begin position="463"/>
        <end position="515"/>
    </location>
</feature>
<organism evidence="3 4">
    <name type="scientific">Schaalia cardiffensis F0333</name>
    <dbReference type="NCBI Taxonomy" id="888050"/>
    <lineage>
        <taxon>Bacteria</taxon>
        <taxon>Bacillati</taxon>
        <taxon>Actinomycetota</taxon>
        <taxon>Actinomycetes</taxon>
        <taxon>Actinomycetales</taxon>
        <taxon>Actinomycetaceae</taxon>
        <taxon>Schaalia</taxon>
    </lineage>
</organism>
<evidence type="ECO:0000313" key="4">
    <source>
        <dbReference type="Proteomes" id="UP000013015"/>
    </source>
</evidence>
<dbReference type="Pfam" id="PF02720">
    <property type="entry name" value="DUF222"/>
    <property type="match status" value="1"/>
</dbReference>